<dbReference type="Proteomes" id="UP000186216">
    <property type="component" value="Unassembled WGS sequence"/>
</dbReference>
<dbReference type="RefSeq" id="WP_272848305.1">
    <property type="nucleotide sequence ID" value="NZ_CP067141.1"/>
</dbReference>
<reference evidence="1 2" key="1">
    <citation type="submission" date="2017-01" db="EMBL/GenBank/DDBJ databases">
        <authorList>
            <person name="Varghese N."/>
            <person name="Submissions S."/>
        </authorList>
    </citation>
    <scope>NUCLEOTIDE SEQUENCE [LARGE SCALE GENOMIC DNA]</scope>
    <source>
        <strain evidence="1 2">DSM 18447</strain>
    </source>
</reference>
<dbReference type="EMBL" id="FTOU01000025">
    <property type="protein sequence ID" value="SIT15180.1"/>
    <property type="molecule type" value="Genomic_DNA"/>
</dbReference>
<comment type="caution">
    <text evidence="1">The sequence shown here is derived from an EMBL/GenBank/DDBJ whole genome shotgun (WGS) entry which is preliminary data.</text>
</comment>
<proteinExistence type="predicted"/>
<organism evidence="1 2">
    <name type="scientific">Paracoccus saliphilus</name>
    <dbReference type="NCBI Taxonomy" id="405559"/>
    <lineage>
        <taxon>Bacteria</taxon>
        <taxon>Pseudomonadati</taxon>
        <taxon>Pseudomonadota</taxon>
        <taxon>Alphaproteobacteria</taxon>
        <taxon>Rhodobacterales</taxon>
        <taxon>Paracoccaceae</taxon>
        <taxon>Paracoccus</taxon>
    </lineage>
</organism>
<evidence type="ECO:0000313" key="1">
    <source>
        <dbReference type="EMBL" id="SIT15180.1"/>
    </source>
</evidence>
<evidence type="ECO:0000313" key="2">
    <source>
        <dbReference type="Proteomes" id="UP000186216"/>
    </source>
</evidence>
<sequence>MSSFMFKQEEEQSFVILLETANDTVPDLTGGINHAKLCTEP</sequence>
<protein>
    <submittedName>
        <fullName evidence="1">Uncharacterized protein</fullName>
    </submittedName>
</protein>
<name>A0AA46A7K8_9RHOB</name>
<gene>
    <name evidence="1" type="ORF">SAMN05421772_12543</name>
</gene>
<accession>A0AA46A7K8</accession>
<dbReference type="AlphaFoldDB" id="A0AA46A7K8"/>